<comment type="caution">
    <text evidence="4">The sequence shown here is derived from an EMBL/GenBank/DDBJ whole genome shotgun (WGS) entry which is preliminary data.</text>
</comment>
<keyword evidence="1" id="KW-0175">Coiled coil</keyword>
<sequence length="443" mass="48652">MKSILAFKKSIVFALLVAAAVLSIGSPTYAETINDLRHAIDAKNNEIKKLEEEAAKYRSEISTRQVQAKTLSGELARIDGAIAQLRREINVTQQQVQKKELEIRQLGLEIKDKHAATLTLQAGLGAVVRALSEHDRESLLATLVRHNRLSAFLRQFDDALLLQQKVLTTITALRTLRAELEGQKTDAEKKQAELKYLQQTLGGQRTIQEGEKKTRSELLLATKNQEKEYQKLLAQSEAKRAALEDEIRGIEEKIRVTIDPSSLPSKGTGVLGYPLPAVALGPCAKTLKQDPYTNCVTQYFGNTSFAAIGAYNGKGHNGLDFRADIGTSVFASERGVVTAVGDTDLGCRRASYGKWILIKHPNNLSTLYTHLSAITVVAGEDMDRASRIGYSGMTGYATGPHLHFTVFATQGVQVQDIRSKVCGRMMTLPVAALNSYLNPLDYL</sequence>
<dbReference type="AlphaFoldDB" id="A0A1G2KWK5"/>
<dbReference type="InterPro" id="IPR050570">
    <property type="entry name" value="Cell_wall_metabolism_enzyme"/>
</dbReference>
<keyword evidence="2" id="KW-0732">Signal</keyword>
<dbReference type="GO" id="GO:0004222">
    <property type="term" value="F:metalloendopeptidase activity"/>
    <property type="evidence" value="ECO:0007669"/>
    <property type="project" value="TreeGrafter"/>
</dbReference>
<gene>
    <name evidence="4" type="ORF">A3J58_00285</name>
</gene>
<name>A0A1G2KWK5_9BACT</name>
<feature type="signal peptide" evidence="2">
    <location>
        <begin position="1"/>
        <end position="30"/>
    </location>
</feature>
<dbReference type="Gene3D" id="6.10.250.3150">
    <property type="match status" value="1"/>
</dbReference>
<organism evidence="4 5">
    <name type="scientific">Candidatus Sungbacteria bacterium RIFCSPHIGHO2_02_FULL_52_23</name>
    <dbReference type="NCBI Taxonomy" id="1802274"/>
    <lineage>
        <taxon>Bacteria</taxon>
        <taxon>Candidatus Sungiibacteriota</taxon>
    </lineage>
</organism>
<accession>A0A1G2KWK5</accession>
<dbReference type="Gene3D" id="2.70.70.10">
    <property type="entry name" value="Glucose Permease (Domain IIA)"/>
    <property type="match status" value="1"/>
</dbReference>
<evidence type="ECO:0000313" key="5">
    <source>
        <dbReference type="Proteomes" id="UP000178510"/>
    </source>
</evidence>
<dbReference type="PANTHER" id="PTHR21666:SF270">
    <property type="entry name" value="MUREIN HYDROLASE ACTIVATOR ENVC"/>
    <property type="match status" value="1"/>
</dbReference>
<reference evidence="4 5" key="1">
    <citation type="journal article" date="2016" name="Nat. Commun.">
        <title>Thousands of microbial genomes shed light on interconnected biogeochemical processes in an aquifer system.</title>
        <authorList>
            <person name="Anantharaman K."/>
            <person name="Brown C.T."/>
            <person name="Hug L.A."/>
            <person name="Sharon I."/>
            <person name="Castelle C.J."/>
            <person name="Probst A.J."/>
            <person name="Thomas B.C."/>
            <person name="Singh A."/>
            <person name="Wilkins M.J."/>
            <person name="Karaoz U."/>
            <person name="Brodie E.L."/>
            <person name="Williams K.H."/>
            <person name="Hubbard S.S."/>
            <person name="Banfield J.F."/>
        </authorList>
    </citation>
    <scope>NUCLEOTIDE SEQUENCE [LARGE SCALE GENOMIC DNA]</scope>
</reference>
<dbReference type="EMBL" id="MHQM01000023">
    <property type="protein sequence ID" value="OHA03564.1"/>
    <property type="molecule type" value="Genomic_DNA"/>
</dbReference>
<feature type="domain" description="M23ase beta-sheet core" evidence="3">
    <location>
        <begin position="315"/>
        <end position="408"/>
    </location>
</feature>
<protein>
    <recommendedName>
        <fullName evidence="3">M23ase beta-sheet core domain-containing protein</fullName>
    </recommendedName>
</protein>
<dbReference type="CDD" id="cd12797">
    <property type="entry name" value="M23_peptidase"/>
    <property type="match status" value="1"/>
</dbReference>
<feature type="coiled-coil region" evidence="1">
    <location>
        <begin position="170"/>
        <end position="200"/>
    </location>
</feature>
<evidence type="ECO:0000313" key="4">
    <source>
        <dbReference type="EMBL" id="OHA03564.1"/>
    </source>
</evidence>
<feature type="chain" id="PRO_5009583486" description="M23ase beta-sheet core domain-containing protein" evidence="2">
    <location>
        <begin position="31"/>
        <end position="443"/>
    </location>
</feature>
<dbReference type="InterPro" id="IPR016047">
    <property type="entry name" value="M23ase_b-sheet_dom"/>
</dbReference>
<proteinExistence type="predicted"/>
<dbReference type="PANTHER" id="PTHR21666">
    <property type="entry name" value="PEPTIDASE-RELATED"/>
    <property type="match status" value="1"/>
</dbReference>
<dbReference type="SUPFAM" id="SSF51261">
    <property type="entry name" value="Duplicated hybrid motif"/>
    <property type="match status" value="1"/>
</dbReference>
<dbReference type="STRING" id="1802274.A3J58_00285"/>
<evidence type="ECO:0000256" key="1">
    <source>
        <dbReference type="SAM" id="Coils"/>
    </source>
</evidence>
<dbReference type="Proteomes" id="UP000178510">
    <property type="component" value="Unassembled WGS sequence"/>
</dbReference>
<feature type="coiled-coil region" evidence="1">
    <location>
        <begin position="226"/>
        <end position="253"/>
    </location>
</feature>
<feature type="coiled-coil region" evidence="1">
    <location>
        <begin position="33"/>
        <end position="109"/>
    </location>
</feature>
<evidence type="ECO:0000259" key="3">
    <source>
        <dbReference type="Pfam" id="PF01551"/>
    </source>
</evidence>
<evidence type="ECO:0000256" key="2">
    <source>
        <dbReference type="SAM" id="SignalP"/>
    </source>
</evidence>
<dbReference type="InterPro" id="IPR011055">
    <property type="entry name" value="Dup_hybrid_motif"/>
</dbReference>
<dbReference type="Pfam" id="PF01551">
    <property type="entry name" value="Peptidase_M23"/>
    <property type="match status" value="1"/>
</dbReference>